<dbReference type="RefSeq" id="WP_075132410.1">
    <property type="nucleotide sequence ID" value="NZ_MSIF01000003.1"/>
</dbReference>
<keyword evidence="2" id="KW-1185">Reference proteome</keyword>
<name>A0A7Z1AZL6_9PSEU</name>
<reference evidence="1 2" key="1">
    <citation type="submission" date="2016-12" db="EMBL/GenBank/DDBJ databases">
        <title>The draft genome sequence of Actinophytocola xinjiangensis.</title>
        <authorList>
            <person name="Wang W."/>
            <person name="Yuan L."/>
        </authorList>
    </citation>
    <scope>NUCLEOTIDE SEQUENCE [LARGE SCALE GENOMIC DNA]</scope>
    <source>
        <strain evidence="1 2">CGMCC 4.4663</strain>
    </source>
</reference>
<protein>
    <recommendedName>
        <fullName evidence="3">DUF1877 family protein</fullName>
    </recommendedName>
</protein>
<evidence type="ECO:0000313" key="1">
    <source>
        <dbReference type="EMBL" id="OLF12218.1"/>
    </source>
</evidence>
<evidence type="ECO:0008006" key="3">
    <source>
        <dbReference type="Google" id="ProtNLM"/>
    </source>
</evidence>
<dbReference type="OrthoDB" id="3537879at2"/>
<dbReference type="AlphaFoldDB" id="A0A7Z1AZL6"/>
<organism evidence="1 2">
    <name type="scientific">Actinophytocola xinjiangensis</name>
    <dbReference type="NCBI Taxonomy" id="485602"/>
    <lineage>
        <taxon>Bacteria</taxon>
        <taxon>Bacillati</taxon>
        <taxon>Actinomycetota</taxon>
        <taxon>Actinomycetes</taxon>
        <taxon>Pseudonocardiales</taxon>
        <taxon>Pseudonocardiaceae</taxon>
    </lineage>
</organism>
<evidence type="ECO:0000313" key="2">
    <source>
        <dbReference type="Proteomes" id="UP000185696"/>
    </source>
</evidence>
<sequence length="146" mass="15459">MGVLFDYFAAASDDLAATAIEAGPVAVPLPALQAKGIDPIINVGTLESLLTGVDYDTVTTDPRWGKDLAMLDDGERLVISLTAGVQAALAGADEARLREVAGPWSHTEELEGWSDASDLAEVLLELATLAREATERGDQLYCWVCV</sequence>
<dbReference type="EMBL" id="MSIF01000003">
    <property type="protein sequence ID" value="OLF12218.1"/>
    <property type="molecule type" value="Genomic_DNA"/>
</dbReference>
<gene>
    <name evidence="1" type="ORF">BLA60_09515</name>
</gene>
<comment type="caution">
    <text evidence="1">The sequence shown here is derived from an EMBL/GenBank/DDBJ whole genome shotgun (WGS) entry which is preliminary data.</text>
</comment>
<accession>A0A7Z1AZL6</accession>
<proteinExistence type="predicted"/>
<dbReference type="Proteomes" id="UP000185696">
    <property type="component" value="Unassembled WGS sequence"/>
</dbReference>